<keyword evidence="2" id="KW-0813">Transport</keyword>
<dbReference type="Pfam" id="PF00893">
    <property type="entry name" value="Multi_Drug_Res"/>
    <property type="match status" value="1"/>
</dbReference>
<dbReference type="InterPro" id="IPR045324">
    <property type="entry name" value="Small_multidrug_res"/>
</dbReference>
<feature type="transmembrane region" description="Helical" evidence="7">
    <location>
        <begin position="34"/>
        <end position="52"/>
    </location>
</feature>
<dbReference type="InterPro" id="IPR037185">
    <property type="entry name" value="EmrE-like"/>
</dbReference>
<evidence type="ECO:0000313" key="8">
    <source>
        <dbReference type="EMBL" id="PAV05961.1"/>
    </source>
</evidence>
<evidence type="ECO:0000256" key="6">
    <source>
        <dbReference type="ARBA" id="ARBA00023136"/>
    </source>
</evidence>
<organism evidence="8 9">
    <name type="scientific">Methanobacterium bryantii</name>
    <dbReference type="NCBI Taxonomy" id="2161"/>
    <lineage>
        <taxon>Archaea</taxon>
        <taxon>Methanobacteriati</taxon>
        <taxon>Methanobacteriota</taxon>
        <taxon>Methanomada group</taxon>
        <taxon>Methanobacteria</taxon>
        <taxon>Methanobacteriales</taxon>
        <taxon>Methanobacteriaceae</taxon>
        <taxon>Methanobacterium</taxon>
    </lineage>
</organism>
<evidence type="ECO:0000256" key="3">
    <source>
        <dbReference type="ARBA" id="ARBA00022475"/>
    </source>
</evidence>
<comment type="subcellular location">
    <subcellularLocation>
        <location evidence="1">Cell membrane</location>
        <topology evidence="1">Multi-pass membrane protein</topology>
    </subcellularLocation>
</comment>
<dbReference type="Gene3D" id="1.10.3730.20">
    <property type="match status" value="1"/>
</dbReference>
<evidence type="ECO:0008006" key="10">
    <source>
        <dbReference type="Google" id="ProtNLM"/>
    </source>
</evidence>
<proteinExistence type="predicted"/>
<accession>A0A2A2H921</accession>
<keyword evidence="9" id="KW-1185">Reference proteome</keyword>
<name>A0A2A2H921_METBR</name>
<evidence type="ECO:0000256" key="4">
    <source>
        <dbReference type="ARBA" id="ARBA00022692"/>
    </source>
</evidence>
<dbReference type="SUPFAM" id="SSF103481">
    <property type="entry name" value="Multidrug resistance efflux transporter EmrE"/>
    <property type="match status" value="1"/>
</dbReference>
<evidence type="ECO:0000256" key="5">
    <source>
        <dbReference type="ARBA" id="ARBA00022989"/>
    </source>
</evidence>
<reference evidence="8 9" key="1">
    <citation type="journal article" date="2017" name="BMC Genomics">
        <title>Genomic analysis of methanogenic archaea reveals a shift towards energy conservation.</title>
        <authorList>
            <person name="Gilmore S.P."/>
            <person name="Henske J.K."/>
            <person name="Sexton J.A."/>
            <person name="Solomon K.V."/>
            <person name="Seppala S."/>
            <person name="Yoo J.I."/>
            <person name="Huyett L.M."/>
            <person name="Pressman A."/>
            <person name="Cogan J.Z."/>
            <person name="Kivenson V."/>
            <person name="Peng X."/>
            <person name="Tan Y."/>
            <person name="Valentine D.L."/>
            <person name="O'Malley M.A."/>
        </authorList>
    </citation>
    <scope>NUCLEOTIDE SEQUENCE [LARGE SCALE GENOMIC DNA]</scope>
    <source>
        <strain evidence="8 9">M.o.H.</strain>
    </source>
</reference>
<dbReference type="RefSeq" id="WP_069583415.1">
    <property type="nucleotide sequence ID" value="NZ_LMVM01000001.1"/>
</dbReference>
<evidence type="ECO:0000313" key="9">
    <source>
        <dbReference type="Proteomes" id="UP000217784"/>
    </source>
</evidence>
<evidence type="ECO:0000256" key="2">
    <source>
        <dbReference type="ARBA" id="ARBA00022448"/>
    </source>
</evidence>
<evidence type="ECO:0000256" key="1">
    <source>
        <dbReference type="ARBA" id="ARBA00004651"/>
    </source>
</evidence>
<dbReference type="InterPro" id="IPR000390">
    <property type="entry name" value="Small_drug/metabolite_transptr"/>
</dbReference>
<feature type="transmembrane region" description="Helical" evidence="7">
    <location>
        <begin position="86"/>
        <end position="105"/>
    </location>
</feature>
<dbReference type="OrthoDB" id="121740at2157"/>
<dbReference type="FunFam" id="1.10.3730.20:FF:000001">
    <property type="entry name" value="Quaternary ammonium compound resistance transporter SugE"/>
    <property type="match status" value="1"/>
</dbReference>
<keyword evidence="6 7" id="KW-0472">Membrane</keyword>
<gene>
    <name evidence="8" type="ORF">ASJ80_14010</name>
</gene>
<dbReference type="GO" id="GO:0022857">
    <property type="term" value="F:transmembrane transporter activity"/>
    <property type="evidence" value="ECO:0007669"/>
    <property type="project" value="InterPro"/>
</dbReference>
<dbReference type="AlphaFoldDB" id="A0A2A2H921"/>
<dbReference type="GO" id="GO:0005886">
    <property type="term" value="C:plasma membrane"/>
    <property type="evidence" value="ECO:0007669"/>
    <property type="project" value="UniProtKB-SubCell"/>
</dbReference>
<dbReference type="EMBL" id="LMVM01000001">
    <property type="protein sequence ID" value="PAV05961.1"/>
    <property type="molecule type" value="Genomic_DNA"/>
</dbReference>
<protein>
    <recommendedName>
        <fullName evidence="10">Multidrug transporter</fullName>
    </recommendedName>
</protein>
<keyword evidence="4 7" id="KW-0812">Transmembrane</keyword>
<keyword evidence="5 7" id="KW-1133">Transmembrane helix</keyword>
<dbReference type="PANTHER" id="PTHR30561">
    <property type="entry name" value="SMR FAMILY PROTON-DEPENDENT DRUG EFFLUX TRANSPORTER SUGE"/>
    <property type="match status" value="1"/>
</dbReference>
<keyword evidence="3" id="KW-1003">Cell membrane</keyword>
<feature type="transmembrane region" description="Helical" evidence="7">
    <location>
        <begin position="59"/>
        <end position="80"/>
    </location>
</feature>
<sequence length="108" mass="11704">MVNAWILLFIGVGLEVVATTCLKLSQSFTKLWPSIGFIIFFASAFYLFSLCMKHIEMGIAYAVWAGLGIGLIAIMGVIFFSEEISFLKFLAIGMIIAGAVILNLTSTG</sequence>
<dbReference type="Proteomes" id="UP000217784">
    <property type="component" value="Unassembled WGS sequence"/>
</dbReference>
<evidence type="ECO:0000256" key="7">
    <source>
        <dbReference type="SAM" id="Phobius"/>
    </source>
</evidence>
<dbReference type="PANTHER" id="PTHR30561:SF1">
    <property type="entry name" value="MULTIDRUG TRANSPORTER EMRE"/>
    <property type="match status" value="1"/>
</dbReference>
<comment type="caution">
    <text evidence="8">The sequence shown here is derived from an EMBL/GenBank/DDBJ whole genome shotgun (WGS) entry which is preliminary data.</text>
</comment>